<organism evidence="5 6">
    <name type="scientific">Bacteroides uniformis</name>
    <dbReference type="NCBI Taxonomy" id="820"/>
    <lineage>
        <taxon>Bacteria</taxon>
        <taxon>Pseudomonadati</taxon>
        <taxon>Bacteroidota</taxon>
        <taxon>Bacteroidia</taxon>
        <taxon>Bacteroidales</taxon>
        <taxon>Bacteroidaceae</taxon>
        <taxon>Bacteroides</taxon>
    </lineage>
</organism>
<dbReference type="InterPro" id="IPR013762">
    <property type="entry name" value="Integrase-like_cat_sf"/>
</dbReference>
<dbReference type="InterPro" id="IPR050090">
    <property type="entry name" value="Tyrosine_recombinase_XerCD"/>
</dbReference>
<dbReference type="SUPFAM" id="SSF56349">
    <property type="entry name" value="DNA breaking-rejoining enzymes"/>
    <property type="match status" value="1"/>
</dbReference>
<evidence type="ECO:0000313" key="5">
    <source>
        <dbReference type="EMBL" id="OKZ38588.1"/>
    </source>
</evidence>
<feature type="domain" description="Tyr recombinase" evidence="4">
    <location>
        <begin position="244"/>
        <end position="432"/>
    </location>
</feature>
<gene>
    <name evidence="5" type="ORF">BHV79_03825</name>
</gene>
<dbReference type="InterPro" id="IPR025269">
    <property type="entry name" value="SAM-like_dom"/>
</dbReference>
<accession>A0A1Q6ICU2</accession>
<dbReference type="PROSITE" id="PS51898">
    <property type="entry name" value="TYR_RECOMBINASE"/>
    <property type="match status" value="1"/>
</dbReference>
<reference evidence="5 6" key="1">
    <citation type="journal article" date="2016" name="Nat. Biotechnol.">
        <title>Measurement of bacterial replication rates in microbial communities.</title>
        <authorList>
            <person name="Brown C.T."/>
            <person name="Olm M.R."/>
            <person name="Thomas B.C."/>
            <person name="Banfield J.F."/>
        </authorList>
    </citation>
    <scope>NUCLEOTIDE SEQUENCE [LARGE SCALE GENOMIC DNA]</scope>
    <source>
        <strain evidence="5">45_41</strain>
    </source>
</reference>
<sequence>MNNKAQTGQIFFNEVQAKFNLREPKSNKPTNIYLVCRIDRKQIRLSTGVKVYPEHWNVKKQEAYISCRLSELDNLNNTIVNTKIIEIKNRFLQYKRYLCDNPNEIGNSVKILKKFIYKDTMEKEKQNINAVHWLRNTLALDRTIKDSTRADYVKQIKFFEAFLNEVGKYPISFSDINLPLIKDYESYLFNKEVGKGKTTKTTTVGNKVEKIICILKRAEQQGMIDIHESKLDKYKKPQSRQGDENEIYLTEDEIDKIYALRLTGREEEVRDLFVLQCWIGQRFSDTQAINEGIIKEAPNGKGKVIEIVQEKKTHRVSIPLLPVAIDILNKYKNGFPIYTNQTALNYLKNIGEKAGITRLHNVTEDRGGEVVTTQVKAYELIGTHTARRSFICNMLKHGYDSHIIMKITGHNDAKSFKKYVRLTSEDAALLMLETESTKVRQSDKVPTTISQEGNKEAINILKQYQNTINGITFDTLLDTQFFASKINKAAELQSQVGHLKNGKLCSYDNEITSLISEIEKFSQSSTSDSDVAKQYVKQLSVGKQSDLHDSFREMIIKCIKIGISKDAIMQFINKALEIGLLDKERFTNIKEIITALLDKRNQG</sequence>
<keyword evidence="2" id="KW-0238">DNA-binding</keyword>
<dbReference type="GO" id="GO:0003677">
    <property type="term" value="F:DNA binding"/>
    <property type="evidence" value="ECO:0007669"/>
    <property type="project" value="UniProtKB-KW"/>
</dbReference>
<dbReference type="InterPro" id="IPR035386">
    <property type="entry name" value="Arm-DNA-bind_5"/>
</dbReference>
<keyword evidence="3" id="KW-0233">DNA recombination</keyword>
<dbReference type="GO" id="GO:0006310">
    <property type="term" value="P:DNA recombination"/>
    <property type="evidence" value="ECO:0007669"/>
    <property type="project" value="UniProtKB-KW"/>
</dbReference>
<dbReference type="InterPro" id="IPR002104">
    <property type="entry name" value="Integrase_catalytic"/>
</dbReference>
<dbReference type="CDD" id="cd01185">
    <property type="entry name" value="INTN1_C_like"/>
    <property type="match status" value="1"/>
</dbReference>
<protein>
    <submittedName>
        <fullName evidence="5">Recombinase</fullName>
    </submittedName>
</protein>
<dbReference type="InterPro" id="IPR011010">
    <property type="entry name" value="DNA_brk_join_enz"/>
</dbReference>
<name>A0A1Q6ICU2_BACUN</name>
<proteinExistence type="inferred from homology"/>
<evidence type="ECO:0000259" key="4">
    <source>
        <dbReference type="PROSITE" id="PS51898"/>
    </source>
</evidence>
<dbReference type="Pfam" id="PF17293">
    <property type="entry name" value="Arm-DNA-bind_5"/>
    <property type="match status" value="1"/>
</dbReference>
<comment type="caution">
    <text evidence="5">The sequence shown here is derived from an EMBL/GenBank/DDBJ whole genome shotgun (WGS) entry which is preliminary data.</text>
</comment>
<comment type="similarity">
    <text evidence="1">Belongs to the 'phage' integrase family.</text>
</comment>
<dbReference type="InterPro" id="IPR010998">
    <property type="entry name" value="Integrase_recombinase_N"/>
</dbReference>
<evidence type="ECO:0000256" key="1">
    <source>
        <dbReference type="ARBA" id="ARBA00008857"/>
    </source>
</evidence>
<evidence type="ECO:0000256" key="2">
    <source>
        <dbReference type="ARBA" id="ARBA00023125"/>
    </source>
</evidence>
<evidence type="ECO:0000256" key="3">
    <source>
        <dbReference type="ARBA" id="ARBA00023172"/>
    </source>
</evidence>
<dbReference type="Proteomes" id="UP000186549">
    <property type="component" value="Unassembled WGS sequence"/>
</dbReference>
<dbReference type="AlphaFoldDB" id="A0A1Q6ICU2"/>
<dbReference type="PANTHER" id="PTHR30349:SF64">
    <property type="entry name" value="PROPHAGE INTEGRASE INTD-RELATED"/>
    <property type="match status" value="1"/>
</dbReference>
<evidence type="ECO:0000313" key="6">
    <source>
        <dbReference type="Proteomes" id="UP000186549"/>
    </source>
</evidence>
<dbReference type="PANTHER" id="PTHR30349">
    <property type="entry name" value="PHAGE INTEGRASE-RELATED"/>
    <property type="match status" value="1"/>
</dbReference>
<dbReference type="EMBL" id="MNQU01000066">
    <property type="protein sequence ID" value="OKZ38588.1"/>
    <property type="molecule type" value="Genomic_DNA"/>
</dbReference>
<dbReference type="Gene3D" id="1.10.443.10">
    <property type="entry name" value="Intergrase catalytic core"/>
    <property type="match status" value="1"/>
</dbReference>
<dbReference type="GO" id="GO:0015074">
    <property type="term" value="P:DNA integration"/>
    <property type="evidence" value="ECO:0007669"/>
    <property type="project" value="InterPro"/>
</dbReference>
<dbReference type="Pfam" id="PF13102">
    <property type="entry name" value="Phage_int_SAM_5"/>
    <property type="match status" value="1"/>
</dbReference>
<dbReference type="Gene3D" id="1.10.150.130">
    <property type="match status" value="1"/>
</dbReference>